<evidence type="ECO:0000313" key="4">
    <source>
        <dbReference type="Proteomes" id="UP000004200"/>
    </source>
</evidence>
<keyword evidence="1" id="KW-0732">Signal</keyword>
<dbReference type="InterPro" id="IPR011460">
    <property type="entry name" value="Lcl_C"/>
</dbReference>
<dbReference type="AlphaFoldDB" id="G2E8I4"/>
<evidence type="ECO:0000313" key="3">
    <source>
        <dbReference type="EMBL" id="EGV27587.1"/>
    </source>
</evidence>
<name>G2E8I4_9GAMM</name>
<feature type="chain" id="PRO_5003429064" description="Lcl C-terminal domain-containing protein" evidence="1">
    <location>
        <begin position="24"/>
        <end position="172"/>
    </location>
</feature>
<dbReference type="EMBL" id="AFWT01000083">
    <property type="protein sequence ID" value="EGV27587.1"/>
    <property type="molecule type" value="Genomic_DNA"/>
</dbReference>
<accession>G2E8I4</accession>
<proteinExistence type="predicted"/>
<evidence type="ECO:0000259" key="2">
    <source>
        <dbReference type="Pfam" id="PF07603"/>
    </source>
</evidence>
<evidence type="ECO:0000256" key="1">
    <source>
        <dbReference type="SAM" id="SignalP"/>
    </source>
</evidence>
<reference evidence="3 4" key="1">
    <citation type="submission" date="2011-06" db="EMBL/GenBank/DDBJ databases">
        <title>The draft genome of Thiorhodococcus drewsii AZ1.</title>
        <authorList>
            <consortium name="US DOE Joint Genome Institute (JGI-PGF)"/>
            <person name="Lucas S."/>
            <person name="Han J."/>
            <person name="Lapidus A."/>
            <person name="Cheng J.-F."/>
            <person name="Goodwin L."/>
            <person name="Pitluck S."/>
            <person name="Peters L."/>
            <person name="Land M.L."/>
            <person name="Hauser L."/>
            <person name="Vogl K."/>
            <person name="Liu Z."/>
            <person name="Imhoff J."/>
            <person name="Thiel V."/>
            <person name="Frigaard N.-U."/>
            <person name="Bryant D.A."/>
            <person name="Woyke T.J."/>
        </authorList>
    </citation>
    <scope>NUCLEOTIDE SEQUENCE [LARGE SCALE GENOMIC DNA]</scope>
    <source>
        <strain evidence="3 4">AZ1</strain>
    </source>
</reference>
<sequence length="172" mass="19111">MIEYLWRPLSAISLSLLLGVVQASVFCSDQIAATAPDSRYQDNGDGTVTDLVTGLIWKQCAEGMSGAGCASGSVETFNWQKALQRAEDSNFAGSSDWRLPNKNELASLVERRCFGSAINESYFPNTPYSGSFWSSTPYNSPYFVWYVDFRYGLVSHDTKIDNNYVRLVRAGQ</sequence>
<gene>
    <name evidence="3" type="ORF">ThidrDRAFT_4598</name>
</gene>
<dbReference type="STRING" id="765913.ThidrDRAFT_4598"/>
<dbReference type="Pfam" id="PF07603">
    <property type="entry name" value="Lcl_C"/>
    <property type="match status" value="1"/>
</dbReference>
<feature type="domain" description="Lcl C-terminal" evidence="2">
    <location>
        <begin position="46"/>
        <end position="169"/>
    </location>
</feature>
<dbReference type="eggNOG" id="COG0515">
    <property type="taxonomic scope" value="Bacteria"/>
</dbReference>
<dbReference type="Proteomes" id="UP000004200">
    <property type="component" value="Unassembled WGS sequence"/>
</dbReference>
<keyword evidence="4" id="KW-1185">Reference proteome</keyword>
<feature type="signal peptide" evidence="1">
    <location>
        <begin position="1"/>
        <end position="23"/>
    </location>
</feature>
<protein>
    <recommendedName>
        <fullName evidence="2">Lcl C-terminal domain-containing protein</fullName>
    </recommendedName>
</protein>
<dbReference type="OrthoDB" id="9793251at2"/>
<comment type="caution">
    <text evidence="3">The sequence shown here is derived from an EMBL/GenBank/DDBJ whole genome shotgun (WGS) entry which is preliminary data.</text>
</comment>
<dbReference type="PANTHER" id="PTHR35812">
    <property type="entry name" value="LIPOPROTEIN"/>
    <property type="match status" value="1"/>
</dbReference>
<organism evidence="3 4">
    <name type="scientific">Thiorhodococcus drewsii AZ1</name>
    <dbReference type="NCBI Taxonomy" id="765913"/>
    <lineage>
        <taxon>Bacteria</taxon>
        <taxon>Pseudomonadati</taxon>
        <taxon>Pseudomonadota</taxon>
        <taxon>Gammaproteobacteria</taxon>
        <taxon>Chromatiales</taxon>
        <taxon>Chromatiaceae</taxon>
        <taxon>Thiorhodococcus</taxon>
    </lineage>
</organism>
<dbReference type="PANTHER" id="PTHR35812:SF1">
    <property type="entry name" value="LIPOPROTEIN"/>
    <property type="match status" value="1"/>
</dbReference>
<dbReference type="RefSeq" id="WP_007043309.1">
    <property type="nucleotide sequence ID" value="NZ_AFWT01000083.1"/>
</dbReference>